<dbReference type="Gene3D" id="1.20.1280.50">
    <property type="match status" value="1"/>
</dbReference>
<dbReference type="Pfam" id="PF24758">
    <property type="entry name" value="LRR_At5g56370"/>
    <property type="match status" value="2"/>
</dbReference>
<evidence type="ECO:0000313" key="2">
    <source>
        <dbReference type="EMBL" id="CAG6462396.1"/>
    </source>
</evidence>
<dbReference type="InterPro" id="IPR032675">
    <property type="entry name" value="LRR_dom_sf"/>
</dbReference>
<dbReference type="SUPFAM" id="SSF52047">
    <property type="entry name" value="RNI-like"/>
    <property type="match status" value="2"/>
</dbReference>
<accession>A0A8D8AYR4</accession>
<feature type="domain" description="F-box" evidence="1">
    <location>
        <begin position="65"/>
        <end position="111"/>
    </location>
</feature>
<dbReference type="SUPFAM" id="SSF57903">
    <property type="entry name" value="FYVE/PHD zinc finger"/>
    <property type="match status" value="1"/>
</dbReference>
<dbReference type="SMART" id="SM00256">
    <property type="entry name" value="FBOX"/>
    <property type="match status" value="1"/>
</dbReference>
<proteinExistence type="predicted"/>
<sequence>MQNLQQMDLIPANEVRCNGPCRKWFHPATVNLDQIVADLLRTSNGKSSGLWWFCPECRQTVDLPLHYVMDLPPELLIMIFQHLDVDSLLEVRSTCHRWKNIVDQSYSLRKEFVVAFKRKVTMDETFQPENLLPASRTRLNHSKIICVETWWPAFGAALTELTLYHCEIGLSVLLGMLREAPSLISLSLYGIEYSSVEEIEANFRLEKLEVLSCNRLFDIFRSIFPRLRVMDLAFDVSGEEEVTACRLLRSVQGTLKELECNFTQFMLEQIASMDQLQLTNIADRGEENLAVQLSLMQPLVKVLSLTATNEVLMEIGRNLKNLQEISVTIAEDQSYFEPSFLAEMPELTSLSLSGQDRRYSSFKGFQSTNLSYLRLDAIYFTDSSLRNFLTSCPNLQTLEILDCQLASWSDIFAARLQSLRSLSLWNNRVRNYVMKISEKLTTLKELDISECQILPEKLVKLILQCPQLEKLTLDSIKTVDDEFVSNLDQFPQLKELDIGDCPITDKSVEFIAENCSHLNVSINCEQVSSVAQKLLEQVTSLR</sequence>
<dbReference type="InterPro" id="IPR055411">
    <property type="entry name" value="LRR_FXL15/At3g58940/PEG3-like"/>
</dbReference>
<reference evidence="2" key="1">
    <citation type="submission" date="2021-05" db="EMBL/GenBank/DDBJ databases">
        <authorList>
            <person name="Alioto T."/>
            <person name="Alioto T."/>
            <person name="Gomez Garrido J."/>
        </authorList>
    </citation>
    <scope>NUCLEOTIDE SEQUENCE</scope>
</reference>
<organism evidence="2">
    <name type="scientific">Culex pipiens</name>
    <name type="common">House mosquito</name>
    <dbReference type="NCBI Taxonomy" id="7175"/>
    <lineage>
        <taxon>Eukaryota</taxon>
        <taxon>Metazoa</taxon>
        <taxon>Ecdysozoa</taxon>
        <taxon>Arthropoda</taxon>
        <taxon>Hexapoda</taxon>
        <taxon>Insecta</taxon>
        <taxon>Pterygota</taxon>
        <taxon>Neoptera</taxon>
        <taxon>Endopterygota</taxon>
        <taxon>Diptera</taxon>
        <taxon>Nematocera</taxon>
        <taxon>Culicoidea</taxon>
        <taxon>Culicidae</taxon>
        <taxon>Culicinae</taxon>
        <taxon>Culicini</taxon>
        <taxon>Culex</taxon>
        <taxon>Culex</taxon>
    </lineage>
</organism>
<evidence type="ECO:0000259" key="1">
    <source>
        <dbReference type="PROSITE" id="PS50181"/>
    </source>
</evidence>
<dbReference type="SUPFAM" id="SSF81383">
    <property type="entry name" value="F-box domain"/>
    <property type="match status" value="1"/>
</dbReference>
<dbReference type="PANTHER" id="PTHR38926">
    <property type="entry name" value="F-BOX DOMAIN CONTAINING PROTEIN, EXPRESSED"/>
    <property type="match status" value="1"/>
</dbReference>
<dbReference type="PANTHER" id="PTHR38926:SF72">
    <property type="entry name" value="IM:7136021-RELATED"/>
    <property type="match status" value="1"/>
</dbReference>
<dbReference type="InterPro" id="IPR001810">
    <property type="entry name" value="F-box_dom"/>
</dbReference>
<dbReference type="InterPro" id="IPR036047">
    <property type="entry name" value="F-box-like_dom_sf"/>
</dbReference>
<dbReference type="AlphaFoldDB" id="A0A8D8AYR4"/>
<dbReference type="InterPro" id="IPR011011">
    <property type="entry name" value="Znf_FYVE_PHD"/>
</dbReference>
<dbReference type="Pfam" id="PF12937">
    <property type="entry name" value="F-box-like"/>
    <property type="match status" value="1"/>
</dbReference>
<dbReference type="PROSITE" id="PS50181">
    <property type="entry name" value="FBOX"/>
    <property type="match status" value="1"/>
</dbReference>
<name>A0A8D8AYR4_CULPI</name>
<dbReference type="EMBL" id="HBUE01045350">
    <property type="protein sequence ID" value="CAG6462396.1"/>
    <property type="molecule type" value="Transcribed_RNA"/>
</dbReference>
<dbReference type="CDD" id="cd09917">
    <property type="entry name" value="F-box_SF"/>
    <property type="match status" value="1"/>
</dbReference>
<protein>
    <submittedName>
        <fullName evidence="2">F-box/LRR-repeat protein 14</fullName>
    </submittedName>
</protein>
<dbReference type="Gene3D" id="3.80.10.10">
    <property type="entry name" value="Ribonuclease Inhibitor"/>
    <property type="match status" value="2"/>
</dbReference>